<dbReference type="KEGG" id="bbel:109461971"/>
<dbReference type="RefSeq" id="XP_019614010.1">
    <property type="nucleotide sequence ID" value="XM_019758451.1"/>
</dbReference>
<dbReference type="SUPFAM" id="SSF49785">
    <property type="entry name" value="Galactose-binding domain-like"/>
    <property type="match status" value="3"/>
</dbReference>
<accession>A0A6P4XBY3</accession>
<keyword evidence="1" id="KW-0175">Coiled coil</keyword>
<proteinExistence type="predicted"/>
<dbReference type="AlphaFoldDB" id="A0A6P4XBY3"/>
<organism evidence="3 4">
    <name type="scientific">Branchiostoma belcheri</name>
    <name type="common">Amphioxus</name>
    <dbReference type="NCBI Taxonomy" id="7741"/>
    <lineage>
        <taxon>Eukaryota</taxon>
        <taxon>Metazoa</taxon>
        <taxon>Chordata</taxon>
        <taxon>Cephalochordata</taxon>
        <taxon>Leptocardii</taxon>
        <taxon>Amphioxiformes</taxon>
        <taxon>Branchiostomatidae</taxon>
        <taxon>Branchiostoma</taxon>
    </lineage>
</organism>
<dbReference type="PANTHER" id="PTHR24543:SF335">
    <property type="entry name" value="EGF-LIKE REPEAT AND DISCOIDIN I-LIKE DOMAIN-CONTAINING PROTEIN 3"/>
    <property type="match status" value="1"/>
</dbReference>
<evidence type="ECO:0000313" key="3">
    <source>
        <dbReference type="Proteomes" id="UP000515135"/>
    </source>
</evidence>
<feature type="domain" description="F5/8 type C" evidence="2">
    <location>
        <begin position="443"/>
        <end position="590"/>
    </location>
</feature>
<gene>
    <name evidence="4" type="primary">LOC109461971</name>
</gene>
<keyword evidence="3" id="KW-1185">Reference proteome</keyword>
<feature type="coiled-coil region" evidence="1">
    <location>
        <begin position="833"/>
        <end position="898"/>
    </location>
</feature>
<dbReference type="PANTHER" id="PTHR24543">
    <property type="entry name" value="MULTICOPPER OXIDASE-RELATED"/>
    <property type="match status" value="1"/>
</dbReference>
<dbReference type="InterPro" id="IPR000421">
    <property type="entry name" value="FA58C"/>
</dbReference>
<sequence>MPRSGAVTCRQLGKVRGHTNMAATELESLETQKTAPPSAELLDCPFSLLEVGCAGKVHVCPRGDTAKHPLPPLTTLPHGLPPVLQDLQAQLRGYLQRPEDLPIHDFQKAQKSLANKLEEYQCIMLDNNVDVGVVSETWFSPDMAESCLSIDGYTLFSKCRCTRLSDHCMVMWEPKAEKRESSTATKTVRPIRDSGRRAFGQWVFTGNTDGTAPSIQPFPADVTCRYLRFFPAEWSEGGIAFRINILISRAAAASFTLLQHGGSVTMQHGATSIQQQSLTMVGNLIPDASFSASSELDAGHAAVYGNLGKVVEDGTVHFWAPSTDQAGEFVEVDLTQPLKISGVATKGGGTRWLTKFKIQHSMDGSTWTDYEQEVTGNTDGDGQNLQPFATAFTCQYIRIVTVAGGWSAGGAGLRFSPLLEPGVAQTYMTAMQAYMQAHMQSHVQSQSLTMVGNLIPDASFSASSELDAGHAAVYGNLGKVVEDGTVHFWAPSTDQAGEFLEVDLTQPLKISGVATKGGGTRWLTKFKIQHSMDGSTWTDYEQEITGNTDGDGQNLQPFATAFTCQYIRIVTVAGGWSAGGAGLRFSPLLEPAVAQTYLTAMQAYMQAHAQTSMQSSSQQLDCSKWSEWLDGLMNGPQAAMIPQVAQGCKPVWCRDPAFAEAKASLHAETCADFDAGAAGGAAGGSMSMTHTSGGAAGGSTSMSTEQLDCSKWSEWLDGLMNGPHAAMVPQLAESCKPVWCRDPAFAEAKAGLHAETCAGFDAGAAMSSSSMTHSSSASVSQQLDCAKWAEWLPGLMAAAPTQVDAIGQSCKPVWCADAAFMEANAELAGSVCAAKKREEIQKLRSLLDKIKEKKEMKNSPQVHSNTDEDKKLEAIQELRSLVETLKAKKEEKEKAKTRAVPEPVQKRLEKAHNLVDLLETLIA</sequence>
<reference evidence="4" key="1">
    <citation type="submission" date="2025-08" db="UniProtKB">
        <authorList>
            <consortium name="RefSeq"/>
        </authorList>
    </citation>
    <scope>IDENTIFICATION</scope>
    <source>
        <tissue evidence="4">Gonad</tissue>
    </source>
</reference>
<name>A0A6P4XBY3_BRABE</name>
<dbReference type="Pfam" id="PF00754">
    <property type="entry name" value="F5_F8_type_C"/>
    <property type="match status" value="2"/>
</dbReference>
<dbReference type="Gene3D" id="2.60.120.260">
    <property type="entry name" value="Galactose-binding domain-like"/>
    <property type="match status" value="3"/>
</dbReference>
<dbReference type="InterPro" id="IPR008979">
    <property type="entry name" value="Galactose-bd-like_sf"/>
</dbReference>
<feature type="domain" description="F5/8 type C" evidence="2">
    <location>
        <begin position="273"/>
        <end position="420"/>
    </location>
</feature>
<dbReference type="GeneID" id="109461971"/>
<dbReference type="Proteomes" id="UP000515135">
    <property type="component" value="Unplaced"/>
</dbReference>
<evidence type="ECO:0000313" key="4">
    <source>
        <dbReference type="RefSeq" id="XP_019614010.1"/>
    </source>
</evidence>
<evidence type="ECO:0000259" key="2">
    <source>
        <dbReference type="PROSITE" id="PS50022"/>
    </source>
</evidence>
<dbReference type="PROSITE" id="PS50022">
    <property type="entry name" value="FA58C_3"/>
    <property type="match status" value="2"/>
</dbReference>
<dbReference type="OrthoDB" id="5983296at2759"/>
<protein>
    <submittedName>
        <fullName evidence="4">Uncharacterized protein LOC109461971</fullName>
    </submittedName>
</protein>
<evidence type="ECO:0000256" key="1">
    <source>
        <dbReference type="SAM" id="Coils"/>
    </source>
</evidence>